<evidence type="ECO:0000313" key="2">
    <source>
        <dbReference type="Proteomes" id="UP000799754"/>
    </source>
</evidence>
<evidence type="ECO:0000313" key="1">
    <source>
        <dbReference type="EMBL" id="KAF2625451.1"/>
    </source>
</evidence>
<sequence length="721" mass="79861">MHEVDCERATVSLDLDRRPTQAGKVKNIEEIVSVSRAQLRGGAGQRQAGLFGWLKRDQGVHQKLDKGKDETTSTVVIYKGREIGSPQPVSALNVLPPASRFVKQPDDCPSLNATPKSSLKNDYDVNGNHLPISFRQNHRVFTRPQSPPLPPPPALLATQSRPATTNPFAGIYGNPNIIRAGPASSPIEYAAAGSLVHRPSALDGSQTGYGQASELPRRSPLRDSTAAVKDANDPHDSGVKSTTQKVRADRRWDALPALPSGEGAPEPPPKDEGEEEVEGSDDEPFDTEEVLSSLRPERLSLYHIGTSGRPVHGFADVDHEPVAISSRPPQVIISNTRRPAENYSPGATDNYSVRTREWDLQSCATDDLGLDNRLERQEQLTKRGKERRVPEQQRRQEDLRDNNEPLNGLPEEDAANPESVFYAELIDLVKDYHEQQKIVRRAFEAGEMSEGQWRREMWRHRTALDKNANAAADMSGYIIFTDENDIKRAIEQPTGYAIYSSLLKIRDPETWERIFEPALVNPQPSSVANALQQHVVVRENSLMWLVRKAGRALRFMLAVPDDPTLKTYSSRHPPLTDVVTYQSQVGVLGPNIPLRPQHIDRFTTSEPIPTSLRQNFAPARNQPGPSTQVERPPKISNDTTRVNKNTLSTGVTLASPLNGRHVRAPRSRGYEQDAFVTVLNPSVVSSATEKTMAGYGAGMPGKRYKARDQESKVTAWPEADC</sequence>
<name>A0ACB6RU25_9PLEO</name>
<dbReference type="Proteomes" id="UP000799754">
    <property type="component" value="Unassembled WGS sequence"/>
</dbReference>
<keyword evidence="2" id="KW-1185">Reference proteome</keyword>
<accession>A0ACB6RU25</accession>
<dbReference type="EMBL" id="MU006725">
    <property type="protein sequence ID" value="KAF2625451.1"/>
    <property type="molecule type" value="Genomic_DNA"/>
</dbReference>
<gene>
    <name evidence="1" type="ORF">BU25DRAFT_492740</name>
</gene>
<comment type="caution">
    <text evidence="1">The sequence shown here is derived from an EMBL/GenBank/DDBJ whole genome shotgun (WGS) entry which is preliminary data.</text>
</comment>
<proteinExistence type="predicted"/>
<reference evidence="1" key="1">
    <citation type="journal article" date="2020" name="Stud. Mycol.">
        <title>101 Dothideomycetes genomes: a test case for predicting lifestyles and emergence of pathogens.</title>
        <authorList>
            <person name="Haridas S."/>
            <person name="Albert R."/>
            <person name="Binder M."/>
            <person name="Bloem J."/>
            <person name="Labutti K."/>
            <person name="Salamov A."/>
            <person name="Andreopoulos B."/>
            <person name="Baker S."/>
            <person name="Barry K."/>
            <person name="Bills G."/>
            <person name="Bluhm B."/>
            <person name="Cannon C."/>
            <person name="Castanera R."/>
            <person name="Culley D."/>
            <person name="Daum C."/>
            <person name="Ezra D."/>
            <person name="Gonzalez J."/>
            <person name="Henrissat B."/>
            <person name="Kuo A."/>
            <person name="Liang C."/>
            <person name="Lipzen A."/>
            <person name="Lutzoni F."/>
            <person name="Magnuson J."/>
            <person name="Mondo S."/>
            <person name="Nolan M."/>
            <person name="Ohm R."/>
            <person name="Pangilinan J."/>
            <person name="Park H.-J."/>
            <person name="Ramirez L."/>
            <person name="Alfaro M."/>
            <person name="Sun H."/>
            <person name="Tritt A."/>
            <person name="Yoshinaga Y."/>
            <person name="Zwiers L.-H."/>
            <person name="Turgeon B."/>
            <person name="Goodwin S."/>
            <person name="Spatafora J."/>
            <person name="Crous P."/>
            <person name="Grigoriev I."/>
        </authorList>
    </citation>
    <scope>NUCLEOTIDE SEQUENCE</scope>
    <source>
        <strain evidence="1">CBS 525.71</strain>
    </source>
</reference>
<organism evidence="1 2">
    <name type="scientific">Macroventuria anomochaeta</name>
    <dbReference type="NCBI Taxonomy" id="301207"/>
    <lineage>
        <taxon>Eukaryota</taxon>
        <taxon>Fungi</taxon>
        <taxon>Dikarya</taxon>
        <taxon>Ascomycota</taxon>
        <taxon>Pezizomycotina</taxon>
        <taxon>Dothideomycetes</taxon>
        <taxon>Pleosporomycetidae</taxon>
        <taxon>Pleosporales</taxon>
        <taxon>Pleosporineae</taxon>
        <taxon>Didymellaceae</taxon>
        <taxon>Macroventuria</taxon>
    </lineage>
</organism>
<protein>
    <submittedName>
        <fullName evidence="1">Uncharacterized protein</fullName>
    </submittedName>
</protein>